<proteinExistence type="predicted"/>
<evidence type="ECO:0000313" key="5">
    <source>
        <dbReference type="EMBL" id="MCV2879345.1"/>
    </source>
</evidence>
<keyword evidence="6" id="KW-1185">Reference proteome</keyword>
<dbReference type="RefSeq" id="WP_263848014.1">
    <property type="nucleotide sequence ID" value="NZ_JAOWKW010000008.1"/>
</dbReference>
<reference evidence="5 6" key="1">
    <citation type="submission" date="2022-10" db="EMBL/GenBank/DDBJ databases">
        <title>Sinirhodobacter sp. nov., isolated from ocean surface sediments.</title>
        <authorList>
            <person name="He W."/>
            <person name="Wang L."/>
            <person name="Zhang D.-F."/>
        </authorList>
    </citation>
    <scope>NUCLEOTIDE SEQUENCE [LARGE SCALE GENOMIC DNA]</scope>
    <source>
        <strain evidence="5 6">WL0115</strain>
    </source>
</reference>
<dbReference type="Gene3D" id="3.20.20.70">
    <property type="entry name" value="Aldolase class I"/>
    <property type="match status" value="1"/>
</dbReference>
<dbReference type="InterPro" id="IPR008567">
    <property type="entry name" value="BKACE"/>
</dbReference>
<comment type="cofactor">
    <cofactor evidence="1">
        <name>Zn(2+)</name>
        <dbReference type="ChEBI" id="CHEBI:29105"/>
    </cofactor>
</comment>
<evidence type="ECO:0000256" key="4">
    <source>
        <dbReference type="ARBA" id="ARBA00022833"/>
    </source>
</evidence>
<sequence length="259" mass="27263">MRPLPRIMVAPNGARLTKADHPGVPVTIPEIVDCAVACHRAGADGIHAHVRDADGGHVLDAGLYRELLAELDLVLPGFYTQITTEAVGRYSAAEQRALVHAVRPAAVSVALREITLDAEPAETARFFGFCHEAGIEVQHILYDVADIEHLARLVDQGDVPRAGLRALIVLGRYSAGQKSAPSDLDAPAGVLLGLLPDTDWAVCAFGAQETACLIAAAKMGGKARIGFENNRLNTDLSVAATNAERVAELVAALEASGQS</sequence>
<dbReference type="Pfam" id="PF05853">
    <property type="entry name" value="BKACE"/>
    <property type="match status" value="1"/>
</dbReference>
<dbReference type="Proteomes" id="UP001526166">
    <property type="component" value="Unassembled WGS sequence"/>
</dbReference>
<evidence type="ECO:0000256" key="1">
    <source>
        <dbReference type="ARBA" id="ARBA00001947"/>
    </source>
</evidence>
<dbReference type="PANTHER" id="PTHR37418:SF2">
    <property type="entry name" value="3-KETO-5-AMINOHEXANOATE CLEAVAGE ENZYME"/>
    <property type="match status" value="1"/>
</dbReference>
<keyword evidence="4" id="KW-0862">Zinc</keyword>
<accession>A0ABT3A189</accession>
<name>A0ABT3A189_9RHOB</name>
<comment type="caution">
    <text evidence="5">The sequence shown here is derived from an EMBL/GenBank/DDBJ whole genome shotgun (WGS) entry which is preliminary data.</text>
</comment>
<evidence type="ECO:0000256" key="3">
    <source>
        <dbReference type="ARBA" id="ARBA00022723"/>
    </source>
</evidence>
<dbReference type="EMBL" id="JAOWKW010000008">
    <property type="protein sequence ID" value="MCV2879345.1"/>
    <property type="molecule type" value="Genomic_DNA"/>
</dbReference>
<keyword evidence="3" id="KW-0479">Metal-binding</keyword>
<organism evidence="5 6">
    <name type="scientific">Sedimentimonas flavescens</name>
    <dbReference type="NCBI Taxonomy" id="2851012"/>
    <lineage>
        <taxon>Bacteria</taxon>
        <taxon>Pseudomonadati</taxon>
        <taxon>Pseudomonadota</taxon>
        <taxon>Alphaproteobacteria</taxon>
        <taxon>Rhodobacterales</taxon>
        <taxon>Rhodobacter group</taxon>
        <taxon>Sedimentimonas</taxon>
    </lineage>
</organism>
<evidence type="ECO:0000313" key="6">
    <source>
        <dbReference type="Proteomes" id="UP001526166"/>
    </source>
</evidence>
<dbReference type="PANTHER" id="PTHR37418">
    <property type="entry name" value="3-KETO-5-AMINOHEXANOATE CLEAVAGE ENZYME-RELATED"/>
    <property type="match status" value="1"/>
</dbReference>
<evidence type="ECO:0000256" key="2">
    <source>
        <dbReference type="ARBA" id="ARBA00022679"/>
    </source>
</evidence>
<keyword evidence="2" id="KW-0808">Transferase</keyword>
<gene>
    <name evidence="5" type="ORF">OE699_10800</name>
</gene>
<protein>
    <submittedName>
        <fullName evidence="5">3-keto-5-aminohexanoate cleavage protein</fullName>
    </submittedName>
</protein>
<dbReference type="InterPro" id="IPR013785">
    <property type="entry name" value="Aldolase_TIM"/>
</dbReference>